<dbReference type="PANTHER" id="PTHR43792">
    <property type="entry name" value="GNAT FAMILY, PUTATIVE (AFU_ORTHOLOGUE AFUA_3G00765)-RELATED-RELATED"/>
    <property type="match status" value="1"/>
</dbReference>
<dbReference type="AlphaFoldDB" id="A0A242KDR9"/>
<protein>
    <recommendedName>
        <fullName evidence="1">N-acetyltransferase domain-containing protein</fullName>
    </recommendedName>
</protein>
<reference evidence="3" key="3">
    <citation type="submission" date="2024-03" db="EMBL/GenBank/DDBJ databases">
        <title>The Genome Sequence of Enterococcus sp. DIV0242b.</title>
        <authorList>
            <consortium name="The Broad Institute Genomics Platform"/>
            <consortium name="The Broad Institute Microbial Omics Core"/>
            <consortium name="The Broad Institute Genomic Center for Infectious Diseases"/>
            <person name="Earl A."/>
            <person name="Manson A."/>
            <person name="Gilmore M."/>
            <person name="Schwartman J."/>
            <person name="Shea T."/>
            <person name="Abouelleil A."/>
            <person name="Cao P."/>
            <person name="Chapman S."/>
            <person name="Cusick C."/>
            <person name="Young S."/>
            <person name="Neafsey D."/>
            <person name="Nusbaum C."/>
            <person name="Birren B."/>
        </authorList>
    </citation>
    <scope>NUCLEOTIDE SEQUENCE</scope>
    <source>
        <strain evidence="3">9E7_DIV0242</strain>
    </source>
</reference>
<organism evidence="2">
    <name type="scientific">Candidatus Enterococcus clewellii</name>
    <dbReference type="NCBI Taxonomy" id="1834193"/>
    <lineage>
        <taxon>Bacteria</taxon>
        <taxon>Bacillati</taxon>
        <taxon>Bacillota</taxon>
        <taxon>Bacilli</taxon>
        <taxon>Lactobacillales</taxon>
        <taxon>Enterococcaceae</taxon>
        <taxon>Enterococcus</taxon>
    </lineage>
</organism>
<dbReference type="EMBL" id="CP147247">
    <property type="protein sequence ID" value="WYJ89303.1"/>
    <property type="molecule type" value="Genomic_DNA"/>
</dbReference>
<dbReference type="SUPFAM" id="SSF55729">
    <property type="entry name" value="Acyl-CoA N-acyltransferases (Nat)"/>
    <property type="match status" value="1"/>
</dbReference>
<dbReference type="InterPro" id="IPR000182">
    <property type="entry name" value="GNAT_dom"/>
</dbReference>
<dbReference type="PROSITE" id="PS51186">
    <property type="entry name" value="GNAT"/>
    <property type="match status" value="1"/>
</dbReference>
<dbReference type="Gene3D" id="3.40.630.30">
    <property type="match status" value="1"/>
</dbReference>
<accession>A0A242KDR9</accession>
<dbReference type="EMBL" id="NGMM01000001">
    <property type="protein sequence ID" value="OTP19219.1"/>
    <property type="molecule type" value="Genomic_DNA"/>
</dbReference>
<evidence type="ECO:0000313" key="4">
    <source>
        <dbReference type="Proteomes" id="UP000195141"/>
    </source>
</evidence>
<evidence type="ECO:0000313" key="2">
    <source>
        <dbReference type="EMBL" id="OTP19219.1"/>
    </source>
</evidence>
<feature type="domain" description="N-acetyltransferase" evidence="1">
    <location>
        <begin position="7"/>
        <end position="189"/>
    </location>
</feature>
<dbReference type="InterPro" id="IPR051531">
    <property type="entry name" value="N-acetyltransferase"/>
</dbReference>
<dbReference type="OrthoDB" id="9795206at2"/>
<keyword evidence="4" id="KW-1185">Reference proteome</keyword>
<gene>
    <name evidence="3" type="ORF">A5888_001023</name>
    <name evidence="2" type="ORF">A5888_001034</name>
</gene>
<reference evidence="2" key="1">
    <citation type="submission" date="2017-05" db="EMBL/GenBank/DDBJ databases">
        <title>The Genome Sequence of Enterococcus sp. 9E7_DIV0242.</title>
        <authorList>
            <consortium name="The Broad Institute Genomics Platform"/>
            <consortium name="The Broad Institute Genomic Center for Infectious Diseases"/>
            <person name="Earl A."/>
            <person name="Manson A."/>
            <person name="Schwartman J."/>
            <person name="Gilmore M."/>
            <person name="Abouelleil A."/>
            <person name="Cao P."/>
            <person name="Chapman S."/>
            <person name="Cusick C."/>
            <person name="Shea T."/>
            <person name="Young S."/>
            <person name="Neafsey D."/>
            <person name="Nusbaum C."/>
            <person name="Birren B."/>
        </authorList>
    </citation>
    <scope>NUCLEOTIDE SEQUENCE [LARGE SCALE GENOMIC DNA]</scope>
    <source>
        <strain evidence="2">9E7_DIV0242</strain>
    </source>
</reference>
<sequence>MIKGKRIRLVPATLADRQDVYDWCFQSETTRAHSGPPDYPEKTIATYEEFCAEYYEEYYFTGEKPNEGRGYMIIAQGVPVGFISYSAFHLKPSFAELDIWMNSEANCGKGYGTEALMLLGEYLNETLSIKKLIIAPSAKNKRAIRSYEKAGFKQSEKAMFEFLLPDFVSLYGSGDYGEENTAVMTKQLGL</sequence>
<dbReference type="Pfam" id="PF13302">
    <property type="entry name" value="Acetyltransf_3"/>
    <property type="match status" value="1"/>
</dbReference>
<evidence type="ECO:0000259" key="1">
    <source>
        <dbReference type="PROSITE" id="PS51186"/>
    </source>
</evidence>
<proteinExistence type="predicted"/>
<evidence type="ECO:0000313" key="3">
    <source>
        <dbReference type="EMBL" id="WYJ89303.1"/>
    </source>
</evidence>
<name>A0A242KDR9_9ENTE</name>
<dbReference type="GO" id="GO:0016747">
    <property type="term" value="F:acyltransferase activity, transferring groups other than amino-acyl groups"/>
    <property type="evidence" value="ECO:0007669"/>
    <property type="project" value="InterPro"/>
</dbReference>
<dbReference type="Proteomes" id="UP000195141">
    <property type="component" value="Chromosome"/>
</dbReference>
<dbReference type="InterPro" id="IPR016181">
    <property type="entry name" value="Acyl_CoA_acyltransferase"/>
</dbReference>
<dbReference type="RefSeq" id="WP_086348119.1">
    <property type="nucleotide sequence ID" value="NZ_CP147247.1"/>
</dbReference>
<reference evidence="3" key="2">
    <citation type="submission" date="2017-05" db="EMBL/GenBank/DDBJ databases">
        <authorList>
            <consortium name="The Broad Institute Genomics Platform"/>
            <consortium name="The Broad Institute Genomic Center for Infectious Diseases"/>
            <person name="Earl A."/>
            <person name="Manson A."/>
            <person name="Schwartman J."/>
            <person name="Gilmore M."/>
            <person name="Abouelleil A."/>
            <person name="Cao P."/>
            <person name="Chapman S."/>
            <person name="Cusick C."/>
            <person name="Shea T."/>
            <person name="Young S."/>
            <person name="Neafsey D."/>
            <person name="Nusbaum C."/>
            <person name="Birren B."/>
        </authorList>
    </citation>
    <scope>NUCLEOTIDE SEQUENCE</scope>
    <source>
        <strain evidence="3">9E7_DIV0242</strain>
    </source>
</reference>